<organism evidence="2 3">
    <name type="scientific">Klebsiella pneumoniae 30684/NJST258_2</name>
    <dbReference type="NCBI Taxonomy" id="1420013"/>
    <lineage>
        <taxon>Bacteria</taxon>
        <taxon>Pseudomonadati</taxon>
        <taxon>Pseudomonadota</taxon>
        <taxon>Gammaproteobacteria</taxon>
        <taxon>Enterobacterales</taxon>
        <taxon>Enterobacteriaceae</taxon>
        <taxon>Klebsiella/Raoultella group</taxon>
        <taxon>Klebsiella</taxon>
        <taxon>Klebsiella pneumoniae complex</taxon>
    </lineage>
</organism>
<dbReference type="PROSITE" id="PS51257">
    <property type="entry name" value="PROKAR_LIPOPROTEIN"/>
    <property type="match status" value="1"/>
</dbReference>
<evidence type="ECO:0000256" key="1">
    <source>
        <dbReference type="SAM" id="SignalP"/>
    </source>
</evidence>
<proteinExistence type="predicted"/>
<keyword evidence="1" id="KW-0732">Signal</keyword>
<dbReference type="KEGG" id="kps:KPNJ2_04562"/>
<feature type="signal peptide" evidence="1">
    <location>
        <begin position="1"/>
        <end position="28"/>
    </location>
</feature>
<evidence type="ECO:0008006" key="4">
    <source>
        <dbReference type="Google" id="ProtNLM"/>
    </source>
</evidence>
<accession>W8V082</accession>
<sequence length="101" mass="10500">MISMRCEMKRFLTTALVAATFFTGVACAADANIPWADNSGGTETTHIAAMGQDLNAQHQQVTKTNEGVWAANSGSISADEAALSSTKPAFAGDPSLMPHQG</sequence>
<dbReference type="EMBL" id="CP006918">
    <property type="protein sequence ID" value="AHM81338.1"/>
    <property type="molecule type" value="Genomic_DNA"/>
</dbReference>
<dbReference type="HOGENOM" id="CLU_171114_0_0_6"/>
<protein>
    <recommendedName>
        <fullName evidence="4">Lipoprotein</fullName>
    </recommendedName>
</protein>
<gene>
    <name evidence="2" type="ORF">KPNJ2_04562</name>
</gene>
<feature type="chain" id="PRO_5004915749" description="Lipoprotein" evidence="1">
    <location>
        <begin position="29"/>
        <end position="101"/>
    </location>
</feature>
<reference evidence="2 3" key="1">
    <citation type="journal article" date="2014" name="Proc. Natl. Acad. Sci. U.S.A.">
        <title>Molecular dissection of the evolution of carbapenem-resistant multilocus sequence type 258 Klebsiella pneumoniae.</title>
        <authorList>
            <person name="Deleo F.R."/>
            <person name="Chen L."/>
            <person name="Porcella S.F."/>
            <person name="Martens C.A."/>
            <person name="Kobayashi S.D."/>
            <person name="Porter A.R."/>
            <person name="Chavda K.D."/>
            <person name="Jacobs M.R."/>
            <person name="Mathema B."/>
            <person name="Olsen R.J."/>
            <person name="Bonomo R.A."/>
            <person name="Musser J.M."/>
            <person name="Kreiswirth B.N."/>
        </authorList>
    </citation>
    <scope>NUCLEOTIDE SEQUENCE [LARGE SCALE GENOMIC DNA]</scope>
    <source>
        <strain evidence="2">30684/NJST258_2</strain>
    </source>
</reference>
<evidence type="ECO:0000313" key="3">
    <source>
        <dbReference type="Proteomes" id="UP000019586"/>
    </source>
</evidence>
<name>W8V082_KLEPN</name>
<dbReference type="Proteomes" id="UP000019586">
    <property type="component" value="Chromosome"/>
</dbReference>
<dbReference type="AlphaFoldDB" id="W8V082"/>
<evidence type="ECO:0000313" key="2">
    <source>
        <dbReference type="EMBL" id="AHM81338.1"/>
    </source>
</evidence>
<dbReference type="PATRIC" id="fig|1420013.3.peg.4286"/>